<dbReference type="AlphaFoldDB" id="A0A511KKU4"/>
<name>A0A511KKU4_RHOTO</name>
<sequence>MSQSDAVNLGAERPLIQPDTRVFPDKYLVVMRRLFKRQHMMWSEFEDIYQAEAVADEFLGRLGSKAGDPDKAEEALRHDQKQLWRYEHHAVPAILRRAFIHQIYDGPGLTARQYEDTTFRIRSIFEEEPLGLVGGGALTGTSTGEFQELEDACRLQSGLGRMIITAAFKAERLLPTIHPPPEPDSHKN</sequence>
<evidence type="ECO:0000313" key="1">
    <source>
        <dbReference type="EMBL" id="GEM10496.1"/>
    </source>
</evidence>
<comment type="caution">
    <text evidence="1">The sequence shown here is derived from an EMBL/GenBank/DDBJ whole genome shotgun (WGS) entry which is preliminary data.</text>
</comment>
<protein>
    <submittedName>
        <fullName evidence="1">Uncharacterized protein</fullName>
    </submittedName>
</protein>
<dbReference type="Proteomes" id="UP000321518">
    <property type="component" value="Unassembled WGS sequence"/>
</dbReference>
<reference evidence="1 2" key="1">
    <citation type="submission" date="2019-07" db="EMBL/GenBank/DDBJ databases">
        <title>Rhodotorula toruloides NBRC10032 genome sequencing.</title>
        <authorList>
            <person name="Shida Y."/>
            <person name="Takaku H."/>
            <person name="Ogasawara W."/>
            <person name="Mori K."/>
        </authorList>
    </citation>
    <scope>NUCLEOTIDE SEQUENCE [LARGE SCALE GENOMIC DNA]</scope>
    <source>
        <strain evidence="1 2">NBRC10032</strain>
    </source>
</reference>
<dbReference type="OrthoDB" id="2520041at2759"/>
<proteinExistence type="predicted"/>
<gene>
    <name evidence="1" type="ORF">Rt10032_c11g4513</name>
</gene>
<organism evidence="1 2">
    <name type="scientific">Rhodotorula toruloides</name>
    <name type="common">Yeast</name>
    <name type="synonym">Rhodosporidium toruloides</name>
    <dbReference type="NCBI Taxonomy" id="5286"/>
    <lineage>
        <taxon>Eukaryota</taxon>
        <taxon>Fungi</taxon>
        <taxon>Dikarya</taxon>
        <taxon>Basidiomycota</taxon>
        <taxon>Pucciniomycotina</taxon>
        <taxon>Microbotryomycetes</taxon>
        <taxon>Sporidiobolales</taxon>
        <taxon>Sporidiobolaceae</taxon>
        <taxon>Rhodotorula</taxon>
    </lineage>
</organism>
<dbReference type="EMBL" id="BJWK01000011">
    <property type="protein sequence ID" value="GEM10496.1"/>
    <property type="molecule type" value="Genomic_DNA"/>
</dbReference>
<accession>A0A511KKU4</accession>
<evidence type="ECO:0000313" key="2">
    <source>
        <dbReference type="Proteomes" id="UP000321518"/>
    </source>
</evidence>